<proteinExistence type="predicted"/>
<organism evidence="2">
    <name type="scientific">Pandoravirus neocaledonia</name>
    <dbReference type="NCBI Taxonomy" id="2107708"/>
    <lineage>
        <taxon>Viruses</taxon>
        <taxon>Pandoravirus</taxon>
    </lineage>
</organism>
<dbReference type="KEGG" id="vg:36842553"/>
<dbReference type="EMBL" id="MG011690">
    <property type="protein sequence ID" value="AVK75840.1"/>
    <property type="molecule type" value="Genomic_DNA"/>
</dbReference>
<dbReference type="GeneID" id="36842553"/>
<dbReference type="RefSeq" id="YP_009481843.1">
    <property type="nucleotide sequence ID" value="NC_037666.1"/>
</dbReference>
<feature type="compositionally biased region" description="Basic and acidic residues" evidence="1">
    <location>
        <begin position="412"/>
        <end position="421"/>
    </location>
</feature>
<feature type="region of interest" description="Disordered" evidence="1">
    <location>
        <begin position="646"/>
        <end position="673"/>
    </location>
</feature>
<feature type="region of interest" description="Disordered" evidence="1">
    <location>
        <begin position="1"/>
        <end position="20"/>
    </location>
</feature>
<feature type="region of interest" description="Disordered" evidence="1">
    <location>
        <begin position="342"/>
        <end position="422"/>
    </location>
</feature>
<evidence type="ECO:0000313" key="2">
    <source>
        <dbReference type="EMBL" id="AVK75840.1"/>
    </source>
</evidence>
<feature type="compositionally biased region" description="Low complexity" evidence="1">
    <location>
        <begin position="192"/>
        <end position="217"/>
    </location>
</feature>
<feature type="compositionally biased region" description="Polar residues" evidence="1">
    <location>
        <begin position="342"/>
        <end position="358"/>
    </location>
</feature>
<reference evidence="2" key="1">
    <citation type="journal article" date="2018" name="Nat. Commun.">
        <title>Diversity and evolution of the emerging Pandoraviridae family.</title>
        <authorList>
            <person name="Legendre M."/>
            <person name="Fabre E."/>
            <person name="Poirot O."/>
            <person name="Jeudy S."/>
            <person name="Lartigue A."/>
            <person name="Alempic J.M."/>
            <person name="Beucher L."/>
            <person name="Philippe N."/>
            <person name="Bertaux L."/>
            <person name="Christo-Foroux E."/>
            <person name="Labadie K."/>
            <person name="Coute Y."/>
            <person name="Abergel C."/>
            <person name="Claverie J.M."/>
        </authorList>
    </citation>
    <scope>NUCLEOTIDE SEQUENCE [LARGE SCALE GENOMIC DNA]</scope>
    <source>
        <strain evidence="2">Neocaledonia</strain>
    </source>
</reference>
<feature type="region of interest" description="Disordered" evidence="1">
    <location>
        <begin position="172"/>
        <end position="239"/>
    </location>
</feature>
<feature type="compositionally biased region" description="Basic and acidic residues" evidence="1">
    <location>
        <begin position="1"/>
        <end position="12"/>
    </location>
</feature>
<feature type="region of interest" description="Disordered" evidence="1">
    <location>
        <begin position="702"/>
        <end position="733"/>
    </location>
</feature>
<protein>
    <submittedName>
        <fullName evidence="2">Uncharacterized protein</fullName>
    </submittedName>
</protein>
<feature type="compositionally biased region" description="Acidic residues" evidence="1">
    <location>
        <begin position="388"/>
        <end position="402"/>
    </location>
</feature>
<sequence>MEIPREGRDSGGRPRRGARVRDPNRIELGLNLYIEGESKPAAYVGWCLPDGSKFCGNALSDQGAREDVFCNVHELCDLVGFDRDEGFDPWYFGRAYKRGSNQVDMLPVVEPGGRFDGRALAARSRDYRVVAKNMFKKKGAPAAVTSCLNPYLVVGAGGSTPRAPVPAYVVGDSRKRAKSRKRADAAATRHQPAPAHLAAPPSSPAARTVTTTTTTTVRAKKKRDREPRSTSYDDGARTGYGHAVPHAPIYEYATPLDMFAHWYDGKHDVLGCDESLDARTVWDTILPPTRPTKGKQWCRAYWEEKHAREYERACMTRSNWVTGADGKWERVDMPALDAVTSIDHTSGGATSGRNTTIGNAIDDGVDGNKNDDDQNDSDGGGDIAISDTDSDDDEDDDDEDAGQDGHKGKRRGGGDPDDKDLAAAFFSDTKGHVSDPRNVSYAMWDQPLLDRWFRRSARSSSHDDDPKIDAIVGRRWAFGTHMRYLCAWARPDTGVNARRLVRAASQNRGCSWNNIDTPTTWHAAAVLCTNPRYAAQVKAYDDALRACALSAVEAFLTRMEAAGHADILHALAVEARIALYGLGVLTRDRDGPPPQSVCVFPPGYMMSTRQELMAKAPQPNARAPIVRLIPRDPDADRAYNALMSASATRPVEQARPTAQPDATEGVRAQRRADMATAARVRRIMRREWSRVERQHGLLAMVQADGQDQCDQDDEGTDDDDDNDGASLARGARKPANPFLVVVERCMRDLEIAE</sequence>
<dbReference type="Proteomes" id="UP000249287">
    <property type="component" value="Segment"/>
</dbReference>
<evidence type="ECO:0000256" key="1">
    <source>
        <dbReference type="SAM" id="MobiDB-lite"/>
    </source>
</evidence>
<feature type="compositionally biased region" description="Acidic residues" evidence="1">
    <location>
        <begin position="707"/>
        <end position="723"/>
    </location>
</feature>
<name>A0A2U7UBY8_9VIRU</name>
<accession>A0A2U7UBY8</accession>
<gene>
    <name evidence="2" type="ORF">pneo_cds_233</name>
</gene>